<evidence type="ECO:0000256" key="11">
    <source>
        <dbReference type="PIRSR" id="PIRSR611284-2"/>
    </source>
</evidence>
<dbReference type="NCBIfam" id="TIGR01830">
    <property type="entry name" value="3oxo_ACP_reduc"/>
    <property type="match status" value="1"/>
</dbReference>
<dbReference type="OrthoDB" id="9804774at2"/>
<dbReference type="InterPro" id="IPR002347">
    <property type="entry name" value="SDR_fam"/>
</dbReference>
<accession>A0A2U1TXV9</accession>
<dbReference type="InterPro" id="IPR011284">
    <property type="entry name" value="3oxo_ACP_reduc"/>
</dbReference>
<evidence type="ECO:0000256" key="6">
    <source>
        <dbReference type="ARBA" id="ARBA00022857"/>
    </source>
</evidence>
<evidence type="ECO:0000256" key="5">
    <source>
        <dbReference type="ARBA" id="ARBA00022832"/>
    </source>
</evidence>
<feature type="active site" description="Proton acceptor" evidence="10">
    <location>
        <position position="151"/>
    </location>
</feature>
<feature type="binding site" evidence="11">
    <location>
        <begin position="12"/>
        <end position="15"/>
    </location>
    <ligand>
        <name>NADP(+)</name>
        <dbReference type="ChEBI" id="CHEBI:58349"/>
    </ligand>
</feature>
<keyword evidence="4 12" id="KW-0444">Lipid biosynthesis</keyword>
<keyword evidence="9 12" id="KW-0275">Fatty acid biosynthesis</keyword>
<keyword evidence="5 12" id="KW-0276">Fatty acid metabolism</keyword>
<gene>
    <name evidence="14" type="ORF">B4923_04575</name>
</gene>
<dbReference type="Proteomes" id="UP000245138">
    <property type="component" value="Unassembled WGS sequence"/>
</dbReference>
<dbReference type="PANTHER" id="PTHR42879">
    <property type="entry name" value="3-OXOACYL-(ACYL-CARRIER-PROTEIN) REDUCTASE"/>
    <property type="match status" value="1"/>
</dbReference>
<dbReference type="NCBIfam" id="NF009464">
    <property type="entry name" value="PRK12824.1"/>
    <property type="match status" value="1"/>
</dbReference>
<comment type="catalytic activity">
    <reaction evidence="12">
        <text>a (3R)-hydroxyacyl-[ACP] + NADP(+) = a 3-oxoacyl-[ACP] + NADPH + H(+)</text>
        <dbReference type="Rhea" id="RHEA:17397"/>
        <dbReference type="Rhea" id="RHEA-COMP:9916"/>
        <dbReference type="Rhea" id="RHEA-COMP:9945"/>
        <dbReference type="ChEBI" id="CHEBI:15378"/>
        <dbReference type="ChEBI" id="CHEBI:57783"/>
        <dbReference type="ChEBI" id="CHEBI:58349"/>
        <dbReference type="ChEBI" id="CHEBI:78776"/>
        <dbReference type="ChEBI" id="CHEBI:78827"/>
        <dbReference type="EC" id="1.1.1.100"/>
    </reaction>
</comment>
<dbReference type="InterPro" id="IPR050259">
    <property type="entry name" value="SDR"/>
</dbReference>
<dbReference type="RefSeq" id="WP_109053192.1">
    <property type="nucleotide sequence ID" value="NZ_QDKJ01000003.1"/>
</dbReference>
<comment type="caution">
    <text evidence="14">The sequence shown here is derived from an EMBL/GenBank/DDBJ whole genome shotgun (WGS) entry which is preliminary data.</text>
</comment>
<dbReference type="UniPathway" id="UPA00094"/>
<dbReference type="InterPro" id="IPR036291">
    <property type="entry name" value="NAD(P)-bd_dom_sf"/>
</dbReference>
<feature type="binding site" evidence="11">
    <location>
        <position position="37"/>
    </location>
    <ligand>
        <name>NADP(+)</name>
        <dbReference type="ChEBI" id="CHEBI:58349"/>
    </ligand>
</feature>
<evidence type="ECO:0000313" key="14">
    <source>
        <dbReference type="EMBL" id="PWC14192.1"/>
    </source>
</evidence>
<feature type="domain" description="Ketoreductase" evidence="13">
    <location>
        <begin position="6"/>
        <end position="187"/>
    </location>
</feature>
<dbReference type="PANTHER" id="PTHR42879:SF2">
    <property type="entry name" value="3-OXOACYL-[ACYL-CARRIER-PROTEIN] REDUCTASE FABG"/>
    <property type="match status" value="1"/>
</dbReference>
<feature type="binding site" evidence="11">
    <location>
        <begin position="59"/>
        <end position="60"/>
    </location>
    <ligand>
        <name>NADP(+)</name>
        <dbReference type="ChEBI" id="CHEBI:58349"/>
    </ligand>
</feature>
<dbReference type="NCBIfam" id="NF004197">
    <property type="entry name" value="PRK05653.1-1"/>
    <property type="match status" value="1"/>
</dbReference>
<dbReference type="Gene3D" id="3.40.50.720">
    <property type="entry name" value="NAD(P)-binding Rossmann-like Domain"/>
    <property type="match status" value="1"/>
</dbReference>
<sequence>MSFEGKIALVTGASRGIGRAIAETLVARGAKVIGTATSEKGAEAISAWLGENGKGYILNVADVASVDKVLADIRAEFGEIDILINNAGITRDNLLMRMKEDEWQDILDTNLTSVFRLSKAVMRAMMKKRFGRIITIGSVVGTMGNAGQANYAAAKAGLIGFSKSLAREVASRGITVNVVAPGFIETDMTQALTEEQRAGILNQVPANRLGDAKEIASAVAFLASDEAGYITGETLHVNGGMYMI</sequence>
<evidence type="ECO:0000313" key="15">
    <source>
        <dbReference type="Proteomes" id="UP000245138"/>
    </source>
</evidence>
<dbReference type="GO" id="GO:0004316">
    <property type="term" value="F:3-oxoacyl-[acyl-carrier-protein] reductase (NADPH) activity"/>
    <property type="evidence" value="ECO:0007669"/>
    <property type="project" value="UniProtKB-UniRule"/>
</dbReference>
<feature type="binding site" evidence="11">
    <location>
        <position position="86"/>
    </location>
    <ligand>
        <name>NADP(+)</name>
        <dbReference type="ChEBI" id="CHEBI:58349"/>
    </ligand>
</feature>
<evidence type="ECO:0000259" key="13">
    <source>
        <dbReference type="SMART" id="SM00822"/>
    </source>
</evidence>
<protein>
    <recommendedName>
        <fullName evidence="12">3-oxoacyl-[acyl-carrier-protein] reductase</fullName>
        <ecNumber evidence="12">1.1.1.100</ecNumber>
    </recommendedName>
</protein>
<dbReference type="PROSITE" id="PS00061">
    <property type="entry name" value="ADH_SHORT"/>
    <property type="match status" value="1"/>
</dbReference>
<keyword evidence="15" id="KW-1185">Reference proteome</keyword>
<dbReference type="EMBL" id="QDKJ01000003">
    <property type="protein sequence ID" value="PWC14192.1"/>
    <property type="molecule type" value="Genomic_DNA"/>
</dbReference>
<reference evidence="14 15" key="1">
    <citation type="submission" date="2018-04" db="EMBL/GenBank/DDBJ databases">
        <title>Brenneria corticis sp.nov.</title>
        <authorList>
            <person name="Li Y."/>
        </authorList>
    </citation>
    <scope>NUCLEOTIDE SEQUENCE [LARGE SCALE GENOMIC DNA]</scope>
    <source>
        <strain evidence="14 15">LMG 27715</strain>
    </source>
</reference>
<keyword evidence="8 12" id="KW-0443">Lipid metabolism</keyword>
<dbReference type="GO" id="GO:0030497">
    <property type="term" value="P:fatty acid elongation"/>
    <property type="evidence" value="ECO:0007669"/>
    <property type="project" value="UniProtKB-ARBA"/>
</dbReference>
<dbReference type="NCBIfam" id="NF005559">
    <property type="entry name" value="PRK07231.1"/>
    <property type="match status" value="1"/>
</dbReference>
<dbReference type="InterPro" id="IPR020904">
    <property type="entry name" value="Sc_DH/Rdtase_CS"/>
</dbReference>
<dbReference type="SMART" id="SM00822">
    <property type="entry name" value="PKS_KR"/>
    <property type="match status" value="1"/>
</dbReference>
<evidence type="ECO:0000256" key="8">
    <source>
        <dbReference type="ARBA" id="ARBA00023098"/>
    </source>
</evidence>
<dbReference type="InterPro" id="IPR057326">
    <property type="entry name" value="KR_dom"/>
</dbReference>
<evidence type="ECO:0000256" key="7">
    <source>
        <dbReference type="ARBA" id="ARBA00023002"/>
    </source>
</evidence>
<dbReference type="AlphaFoldDB" id="A0A2U1TXV9"/>
<dbReference type="FunFam" id="3.40.50.720:FF:000037">
    <property type="entry name" value="3-oxoacyl-[acyl-carrier-protein] reductase FabG"/>
    <property type="match status" value="1"/>
</dbReference>
<evidence type="ECO:0000256" key="9">
    <source>
        <dbReference type="ARBA" id="ARBA00023160"/>
    </source>
</evidence>
<evidence type="ECO:0000256" key="4">
    <source>
        <dbReference type="ARBA" id="ARBA00022516"/>
    </source>
</evidence>
<comment type="similarity">
    <text evidence="3 12">Belongs to the short-chain dehydrogenases/reductases (SDR) family.</text>
</comment>
<feature type="binding site" evidence="11">
    <location>
        <position position="184"/>
    </location>
    <ligand>
        <name>NADP(+)</name>
        <dbReference type="ChEBI" id="CHEBI:58349"/>
    </ligand>
</feature>
<dbReference type="NCBIfam" id="NF009466">
    <property type="entry name" value="PRK12826.1-2"/>
    <property type="match status" value="1"/>
</dbReference>
<proteinExistence type="inferred from homology"/>
<organism evidence="14 15">
    <name type="scientific">Brenneria roseae subsp. americana</name>
    <dbReference type="NCBI Taxonomy" id="1508507"/>
    <lineage>
        <taxon>Bacteria</taxon>
        <taxon>Pseudomonadati</taxon>
        <taxon>Pseudomonadota</taxon>
        <taxon>Gammaproteobacteria</taxon>
        <taxon>Enterobacterales</taxon>
        <taxon>Pectobacteriaceae</taxon>
        <taxon>Brenneria</taxon>
    </lineage>
</organism>
<evidence type="ECO:0000256" key="3">
    <source>
        <dbReference type="ARBA" id="ARBA00006484"/>
    </source>
</evidence>
<comment type="pathway">
    <text evidence="2 12">Lipid metabolism; fatty acid biosynthesis.</text>
</comment>
<evidence type="ECO:0000256" key="1">
    <source>
        <dbReference type="ARBA" id="ARBA00002607"/>
    </source>
</evidence>
<comment type="function">
    <text evidence="1 12">Catalyzes the NADPH-dependent reduction of beta-ketoacyl-ACP substrates to beta-hydroxyacyl-ACP products, the first reductive step in the elongation cycle of fatty acid biosynthesis.</text>
</comment>
<comment type="subunit">
    <text evidence="12">Homotetramer.</text>
</comment>
<dbReference type="SUPFAM" id="SSF51735">
    <property type="entry name" value="NAD(P)-binding Rossmann-fold domains"/>
    <property type="match status" value="1"/>
</dbReference>
<name>A0A2U1TXV9_9GAMM</name>
<evidence type="ECO:0000256" key="12">
    <source>
        <dbReference type="RuleBase" id="RU366074"/>
    </source>
</evidence>
<keyword evidence="6 11" id="KW-0521">NADP</keyword>
<keyword evidence="7 12" id="KW-0560">Oxidoreductase</keyword>
<feature type="binding site" evidence="11">
    <location>
        <begin position="151"/>
        <end position="155"/>
    </location>
    <ligand>
        <name>NADP(+)</name>
        <dbReference type="ChEBI" id="CHEBI:58349"/>
    </ligand>
</feature>
<evidence type="ECO:0000256" key="2">
    <source>
        <dbReference type="ARBA" id="ARBA00005194"/>
    </source>
</evidence>
<dbReference type="EC" id="1.1.1.100" evidence="12"/>
<dbReference type="Pfam" id="PF13561">
    <property type="entry name" value="adh_short_C2"/>
    <property type="match status" value="1"/>
</dbReference>
<evidence type="ECO:0000256" key="10">
    <source>
        <dbReference type="PIRSR" id="PIRSR611284-1"/>
    </source>
</evidence>
<dbReference type="CDD" id="cd05333">
    <property type="entry name" value="BKR_SDR_c"/>
    <property type="match status" value="1"/>
</dbReference>
<dbReference type="PRINTS" id="PR00081">
    <property type="entry name" value="GDHRDH"/>
</dbReference>
<dbReference type="GO" id="GO:0051287">
    <property type="term" value="F:NAD binding"/>
    <property type="evidence" value="ECO:0007669"/>
    <property type="project" value="UniProtKB-UniRule"/>
</dbReference>
<dbReference type="PRINTS" id="PR00080">
    <property type="entry name" value="SDRFAMILY"/>
</dbReference>